<dbReference type="InterPro" id="IPR000433">
    <property type="entry name" value="Znf_ZZ"/>
</dbReference>
<dbReference type="AlphaFoldDB" id="A0AAQ3M593"/>
<dbReference type="Proteomes" id="UP001303373">
    <property type="component" value="Chromosome 7"/>
</dbReference>
<feature type="compositionally biased region" description="Polar residues" evidence="5">
    <location>
        <begin position="399"/>
        <end position="410"/>
    </location>
</feature>
<dbReference type="Pfam" id="PF00569">
    <property type="entry name" value="ZZ"/>
    <property type="match status" value="1"/>
</dbReference>
<evidence type="ECO:0000256" key="1">
    <source>
        <dbReference type="ARBA" id="ARBA00022723"/>
    </source>
</evidence>
<dbReference type="InterPro" id="IPR043145">
    <property type="entry name" value="Znf_ZZ_sf"/>
</dbReference>
<dbReference type="SMART" id="SM00291">
    <property type="entry name" value="ZnF_ZZ"/>
    <property type="match status" value="1"/>
</dbReference>
<dbReference type="EMBL" id="CP138586">
    <property type="protein sequence ID" value="WPH02157.1"/>
    <property type="molecule type" value="Genomic_DNA"/>
</dbReference>
<evidence type="ECO:0000259" key="6">
    <source>
        <dbReference type="PROSITE" id="PS50135"/>
    </source>
</evidence>
<dbReference type="PROSITE" id="PS50135">
    <property type="entry name" value="ZF_ZZ_2"/>
    <property type="match status" value="1"/>
</dbReference>
<evidence type="ECO:0000313" key="7">
    <source>
        <dbReference type="EMBL" id="WPH02157.1"/>
    </source>
</evidence>
<keyword evidence="8" id="KW-1185">Reference proteome</keyword>
<protein>
    <recommendedName>
        <fullName evidence="6">ZZ-type domain-containing protein</fullName>
    </recommendedName>
</protein>
<dbReference type="SUPFAM" id="SSF57850">
    <property type="entry name" value="RING/U-box"/>
    <property type="match status" value="1"/>
</dbReference>
<evidence type="ECO:0000256" key="2">
    <source>
        <dbReference type="ARBA" id="ARBA00022771"/>
    </source>
</evidence>
<keyword evidence="3" id="KW-0862">Zinc</keyword>
<feature type="domain" description="ZZ-type" evidence="6">
    <location>
        <begin position="426"/>
        <end position="481"/>
    </location>
</feature>
<dbReference type="Gene3D" id="3.30.60.90">
    <property type="match status" value="1"/>
</dbReference>
<keyword evidence="2 4" id="KW-0863">Zinc-finger</keyword>
<reference evidence="7 8" key="1">
    <citation type="submission" date="2023-11" db="EMBL/GenBank/DDBJ databases">
        <title>An acidophilic fungus is an integral part of prey digestion in a carnivorous sundew plant.</title>
        <authorList>
            <person name="Tsai I.J."/>
        </authorList>
    </citation>
    <scope>NUCLEOTIDE SEQUENCE [LARGE SCALE GENOMIC DNA]</scope>
    <source>
        <strain evidence="7">169a</strain>
    </source>
</reference>
<evidence type="ECO:0000256" key="4">
    <source>
        <dbReference type="PROSITE-ProRule" id="PRU00228"/>
    </source>
</evidence>
<name>A0AAQ3M593_9PEZI</name>
<proteinExistence type="predicted"/>
<evidence type="ECO:0000256" key="5">
    <source>
        <dbReference type="SAM" id="MobiDB-lite"/>
    </source>
</evidence>
<feature type="region of interest" description="Disordered" evidence="5">
    <location>
        <begin position="192"/>
        <end position="213"/>
    </location>
</feature>
<evidence type="ECO:0000256" key="3">
    <source>
        <dbReference type="ARBA" id="ARBA00022833"/>
    </source>
</evidence>
<gene>
    <name evidence="7" type="ORF">R9X50_00501200</name>
</gene>
<keyword evidence="1" id="KW-0479">Metal-binding</keyword>
<organism evidence="7 8">
    <name type="scientific">Acrodontium crateriforme</name>
    <dbReference type="NCBI Taxonomy" id="150365"/>
    <lineage>
        <taxon>Eukaryota</taxon>
        <taxon>Fungi</taxon>
        <taxon>Dikarya</taxon>
        <taxon>Ascomycota</taxon>
        <taxon>Pezizomycotina</taxon>
        <taxon>Dothideomycetes</taxon>
        <taxon>Dothideomycetidae</taxon>
        <taxon>Mycosphaerellales</taxon>
        <taxon>Teratosphaeriaceae</taxon>
        <taxon>Acrodontium</taxon>
    </lineage>
</organism>
<dbReference type="GO" id="GO:0008270">
    <property type="term" value="F:zinc ion binding"/>
    <property type="evidence" value="ECO:0007669"/>
    <property type="project" value="UniProtKB-KW"/>
</dbReference>
<dbReference type="PROSITE" id="PS01357">
    <property type="entry name" value="ZF_ZZ_1"/>
    <property type="match status" value="1"/>
</dbReference>
<evidence type="ECO:0000313" key="8">
    <source>
        <dbReference type="Proteomes" id="UP001303373"/>
    </source>
</evidence>
<accession>A0AAQ3M593</accession>
<feature type="region of interest" description="Disordered" evidence="5">
    <location>
        <begin position="360"/>
        <end position="426"/>
    </location>
</feature>
<feature type="region of interest" description="Disordered" evidence="5">
    <location>
        <begin position="284"/>
        <end position="318"/>
    </location>
</feature>
<sequence>MDPFSITVGIVGLVDGGLSLASKLKDLILTFRHAEHELVELAHEVDLTISLVGILGDNLDQPENAYPKKIVQQTKTLIEDIKHVFGEIRGIVDKFECSTAGSAGYVLKAGDLKGHQAKIKGLQLSFVFMLAVCPAQRQSSGGVGVANASAQGQLGSFEGTIQQFPVEYNHPRGNANQGVPVTYQATLTLRPSGGLNAPPGLPNQEKQGAEQPTPTLTLTETLEAARKDKELKKKLANLSRSPFFPTDFFSPIAHKLKKRRPHVEAVSYDDVVIIEKLTAAKPERRTTEARRYEEVRESEEKKTKEMDERAGVRMPTSREAKSTVNNIFEYLLDDLDSDDESEAESVEAIIPKTGDTVKVEVIPVPPNDNYPQQQHEEGHCRRPSAPESGSKFPVVSDRPSPSTGSRTQTPLPGYYPPESDTLRPSSKGFTCDGCEEKYGNISRYKCGICDDFDFCESCFEDPKKTLRHPHAKPEFLPIIKE</sequence>